<reference evidence="2" key="1">
    <citation type="journal article" date="2014" name="Front. Microbiol.">
        <title>High frequency of phylogenetically diverse reductive dehalogenase-homologous genes in deep subseafloor sedimentary metagenomes.</title>
        <authorList>
            <person name="Kawai M."/>
            <person name="Futagami T."/>
            <person name="Toyoda A."/>
            <person name="Takaki Y."/>
            <person name="Nishi S."/>
            <person name="Hori S."/>
            <person name="Arai W."/>
            <person name="Tsubouchi T."/>
            <person name="Morono Y."/>
            <person name="Uchiyama I."/>
            <person name="Ito T."/>
            <person name="Fujiyama A."/>
            <person name="Inagaki F."/>
            <person name="Takami H."/>
        </authorList>
    </citation>
    <scope>NUCLEOTIDE SEQUENCE</scope>
    <source>
        <strain evidence="2">Expedition CK06-06</strain>
    </source>
</reference>
<gene>
    <name evidence="2" type="ORF">S06H3_14492</name>
</gene>
<dbReference type="PANTHER" id="PTHR22916:SF3">
    <property type="entry name" value="UDP-GLCNAC:BETAGAL BETA-1,3-N-ACETYLGLUCOSAMINYLTRANSFERASE-LIKE PROTEIN 1"/>
    <property type="match status" value="1"/>
</dbReference>
<name>X1LCJ9_9ZZZZ</name>
<dbReference type="EMBL" id="BARV01007089">
    <property type="protein sequence ID" value="GAI03561.1"/>
    <property type="molecule type" value="Genomic_DNA"/>
</dbReference>
<dbReference type="SUPFAM" id="SSF53448">
    <property type="entry name" value="Nucleotide-diphospho-sugar transferases"/>
    <property type="match status" value="1"/>
</dbReference>
<sequence>MKPIVSVCIFTYNHENYINQCLESVLMQNTNFDFEIVIGEDYSKDNTRLICEEYEEKHPGKIRLLDRGKNLGMCENIFNSLKHCEGRYTAILDGDDYWIHPLKLQKQFEFMESNKEMNLVFHQSFTVNELTSNLDYFVKNEKISEGRIQA</sequence>
<feature type="domain" description="Glycosyltransferase 2-like" evidence="1">
    <location>
        <begin position="6"/>
        <end position="129"/>
    </location>
</feature>
<dbReference type="InterPro" id="IPR001173">
    <property type="entry name" value="Glyco_trans_2-like"/>
</dbReference>
<dbReference type="Pfam" id="PF00535">
    <property type="entry name" value="Glycos_transf_2"/>
    <property type="match status" value="1"/>
</dbReference>
<dbReference type="GO" id="GO:0016758">
    <property type="term" value="F:hexosyltransferase activity"/>
    <property type="evidence" value="ECO:0007669"/>
    <property type="project" value="UniProtKB-ARBA"/>
</dbReference>
<proteinExistence type="predicted"/>
<comment type="caution">
    <text evidence="2">The sequence shown here is derived from an EMBL/GenBank/DDBJ whole genome shotgun (WGS) entry which is preliminary data.</text>
</comment>
<dbReference type="Gene3D" id="3.90.550.10">
    <property type="entry name" value="Spore Coat Polysaccharide Biosynthesis Protein SpsA, Chain A"/>
    <property type="match status" value="1"/>
</dbReference>
<feature type="non-terminal residue" evidence="2">
    <location>
        <position position="150"/>
    </location>
</feature>
<dbReference type="AlphaFoldDB" id="X1LCJ9"/>
<evidence type="ECO:0000313" key="2">
    <source>
        <dbReference type="EMBL" id="GAI03561.1"/>
    </source>
</evidence>
<protein>
    <recommendedName>
        <fullName evidence="1">Glycosyltransferase 2-like domain-containing protein</fullName>
    </recommendedName>
</protein>
<dbReference type="PANTHER" id="PTHR22916">
    <property type="entry name" value="GLYCOSYLTRANSFERASE"/>
    <property type="match status" value="1"/>
</dbReference>
<accession>X1LCJ9</accession>
<dbReference type="InterPro" id="IPR029044">
    <property type="entry name" value="Nucleotide-diphossugar_trans"/>
</dbReference>
<evidence type="ECO:0000259" key="1">
    <source>
        <dbReference type="Pfam" id="PF00535"/>
    </source>
</evidence>
<organism evidence="2">
    <name type="scientific">marine sediment metagenome</name>
    <dbReference type="NCBI Taxonomy" id="412755"/>
    <lineage>
        <taxon>unclassified sequences</taxon>
        <taxon>metagenomes</taxon>
        <taxon>ecological metagenomes</taxon>
    </lineage>
</organism>